<evidence type="ECO:0000259" key="3">
    <source>
        <dbReference type="PROSITE" id="PS50893"/>
    </source>
</evidence>
<dbReference type="RefSeq" id="WP_109983946.1">
    <property type="nucleotide sequence ID" value="NZ_JAJUIE010000117.1"/>
</dbReference>
<gene>
    <name evidence="4" type="ORF">DLJ74_07110</name>
</gene>
<protein>
    <submittedName>
        <fullName evidence="4">ABC transporter ATP-binding protein</fullName>
    </submittedName>
</protein>
<evidence type="ECO:0000256" key="1">
    <source>
        <dbReference type="ARBA" id="ARBA00022741"/>
    </source>
</evidence>
<evidence type="ECO:0000313" key="5">
    <source>
        <dbReference type="Proteomes" id="UP000245624"/>
    </source>
</evidence>
<dbReference type="Gene3D" id="3.40.50.300">
    <property type="entry name" value="P-loop containing nucleotide triphosphate hydrolases"/>
    <property type="match status" value="1"/>
</dbReference>
<dbReference type="SMART" id="SM00382">
    <property type="entry name" value="AAA"/>
    <property type="match status" value="1"/>
</dbReference>
<dbReference type="InterPro" id="IPR003593">
    <property type="entry name" value="AAA+_ATPase"/>
</dbReference>
<keyword evidence="5" id="KW-1185">Reference proteome</keyword>
<evidence type="ECO:0000313" key="4">
    <source>
        <dbReference type="EMBL" id="PWU68219.1"/>
    </source>
</evidence>
<keyword evidence="2 4" id="KW-0067">ATP-binding</keyword>
<dbReference type="EMBL" id="QGTD01000008">
    <property type="protein sequence ID" value="PWU68219.1"/>
    <property type="molecule type" value="Genomic_DNA"/>
</dbReference>
<dbReference type="InterPro" id="IPR003439">
    <property type="entry name" value="ABC_transporter-like_ATP-bd"/>
</dbReference>
<comment type="caution">
    <text evidence="4">The sequence shown here is derived from an EMBL/GenBank/DDBJ whole genome shotgun (WGS) entry which is preliminary data.</text>
</comment>
<sequence length="238" mass="26691">MSIIQIDNVSHQFGKEKVLKDVDLKIEKGKIYGLLGPSGAGKTTLINMIVGMLRPTKGTIIVDNTKVPSFKVLHKIGFMAQSDALYQELTAWENMEFIGSIYQVKKKILQKKMKEAARAVNLENHLKKPISQFSGGMKRRLSLAISLLHEPRILLLDEPTVGIDPLLRKSIWDEFRKLQQNGVTIVVTTHVMDEADKCDQLALLRDGRIVASGTPLELKKQYQVETIEDVFLKDGGVL</sequence>
<dbReference type="GO" id="GO:0016887">
    <property type="term" value="F:ATP hydrolysis activity"/>
    <property type="evidence" value="ECO:0007669"/>
    <property type="project" value="InterPro"/>
</dbReference>
<dbReference type="PANTHER" id="PTHR43038:SF3">
    <property type="entry name" value="ABC TRANSPORTER G FAMILY MEMBER 20 ISOFORM X1"/>
    <property type="match status" value="1"/>
</dbReference>
<reference evidence="4 5" key="1">
    <citation type="submission" date="2018-05" db="EMBL/GenBank/DDBJ databases">
        <title>Genomic analysis of Gracilibacillus dipsosauri DD1 reveals novel features of a salt-tolerant amylase.</title>
        <authorList>
            <person name="Deutch C.E."/>
            <person name="Yang S."/>
        </authorList>
    </citation>
    <scope>NUCLEOTIDE SEQUENCE [LARGE SCALE GENOMIC DNA]</scope>
    <source>
        <strain evidence="4 5">DD1</strain>
    </source>
</reference>
<dbReference type="InterPro" id="IPR017871">
    <property type="entry name" value="ABC_transporter-like_CS"/>
</dbReference>
<dbReference type="Proteomes" id="UP000245624">
    <property type="component" value="Unassembled WGS sequence"/>
</dbReference>
<dbReference type="PROSITE" id="PS50893">
    <property type="entry name" value="ABC_TRANSPORTER_2"/>
    <property type="match status" value="1"/>
</dbReference>
<keyword evidence="1" id="KW-0547">Nucleotide-binding</keyword>
<dbReference type="GO" id="GO:0005524">
    <property type="term" value="F:ATP binding"/>
    <property type="evidence" value="ECO:0007669"/>
    <property type="project" value="UniProtKB-KW"/>
</dbReference>
<dbReference type="CDD" id="cd03230">
    <property type="entry name" value="ABC_DR_subfamily_A"/>
    <property type="match status" value="1"/>
</dbReference>
<organism evidence="4 5">
    <name type="scientific">Gracilibacillus dipsosauri</name>
    <dbReference type="NCBI Taxonomy" id="178340"/>
    <lineage>
        <taxon>Bacteria</taxon>
        <taxon>Bacillati</taxon>
        <taxon>Bacillota</taxon>
        <taxon>Bacilli</taxon>
        <taxon>Bacillales</taxon>
        <taxon>Bacillaceae</taxon>
        <taxon>Gracilibacillus</taxon>
    </lineage>
</organism>
<name>A0A317L351_9BACI</name>
<dbReference type="Pfam" id="PF00005">
    <property type="entry name" value="ABC_tran"/>
    <property type="match status" value="1"/>
</dbReference>
<accession>A0A317L351</accession>
<dbReference type="PROSITE" id="PS00211">
    <property type="entry name" value="ABC_TRANSPORTER_1"/>
    <property type="match status" value="1"/>
</dbReference>
<dbReference type="AlphaFoldDB" id="A0A317L351"/>
<dbReference type="OrthoDB" id="9804819at2"/>
<dbReference type="PANTHER" id="PTHR43038">
    <property type="entry name" value="ATP-BINDING CASSETTE, SUB-FAMILY H, MEMBER 1"/>
    <property type="match status" value="1"/>
</dbReference>
<evidence type="ECO:0000256" key="2">
    <source>
        <dbReference type="ARBA" id="ARBA00022840"/>
    </source>
</evidence>
<dbReference type="SUPFAM" id="SSF52540">
    <property type="entry name" value="P-loop containing nucleoside triphosphate hydrolases"/>
    <property type="match status" value="1"/>
</dbReference>
<feature type="domain" description="ABC transporter" evidence="3">
    <location>
        <begin position="4"/>
        <end position="231"/>
    </location>
</feature>
<dbReference type="InterPro" id="IPR027417">
    <property type="entry name" value="P-loop_NTPase"/>
</dbReference>
<proteinExistence type="predicted"/>